<proteinExistence type="predicted"/>
<evidence type="ECO:0000313" key="2">
    <source>
        <dbReference type="Proteomes" id="UP001056120"/>
    </source>
</evidence>
<dbReference type="EMBL" id="CM042018">
    <property type="protein sequence ID" value="KAI3828974.1"/>
    <property type="molecule type" value="Genomic_DNA"/>
</dbReference>
<accession>A0ACB9K9M4</accession>
<organism evidence="1 2">
    <name type="scientific">Smallanthus sonchifolius</name>
    <dbReference type="NCBI Taxonomy" id="185202"/>
    <lineage>
        <taxon>Eukaryota</taxon>
        <taxon>Viridiplantae</taxon>
        <taxon>Streptophyta</taxon>
        <taxon>Embryophyta</taxon>
        <taxon>Tracheophyta</taxon>
        <taxon>Spermatophyta</taxon>
        <taxon>Magnoliopsida</taxon>
        <taxon>eudicotyledons</taxon>
        <taxon>Gunneridae</taxon>
        <taxon>Pentapetalae</taxon>
        <taxon>asterids</taxon>
        <taxon>campanulids</taxon>
        <taxon>Asterales</taxon>
        <taxon>Asteraceae</taxon>
        <taxon>Asteroideae</taxon>
        <taxon>Heliantheae alliance</taxon>
        <taxon>Millerieae</taxon>
        <taxon>Smallanthus</taxon>
    </lineage>
</organism>
<evidence type="ECO:0000313" key="1">
    <source>
        <dbReference type="EMBL" id="KAI3828974.1"/>
    </source>
</evidence>
<reference evidence="2" key="1">
    <citation type="journal article" date="2022" name="Mol. Ecol. Resour.">
        <title>The genomes of chicory, endive, great burdock and yacon provide insights into Asteraceae palaeo-polyploidization history and plant inulin production.</title>
        <authorList>
            <person name="Fan W."/>
            <person name="Wang S."/>
            <person name="Wang H."/>
            <person name="Wang A."/>
            <person name="Jiang F."/>
            <person name="Liu H."/>
            <person name="Zhao H."/>
            <person name="Xu D."/>
            <person name="Zhang Y."/>
        </authorList>
    </citation>
    <scope>NUCLEOTIDE SEQUENCE [LARGE SCALE GENOMIC DNA]</scope>
    <source>
        <strain evidence="2">cv. Yunnan</strain>
    </source>
</reference>
<reference evidence="1 2" key="2">
    <citation type="journal article" date="2022" name="Mol. Ecol. Resour.">
        <title>The genomes of chicory, endive, great burdock and yacon provide insights into Asteraceae paleo-polyploidization history and plant inulin production.</title>
        <authorList>
            <person name="Fan W."/>
            <person name="Wang S."/>
            <person name="Wang H."/>
            <person name="Wang A."/>
            <person name="Jiang F."/>
            <person name="Liu H."/>
            <person name="Zhao H."/>
            <person name="Xu D."/>
            <person name="Zhang Y."/>
        </authorList>
    </citation>
    <scope>NUCLEOTIDE SEQUENCE [LARGE SCALE GENOMIC DNA]</scope>
    <source>
        <strain evidence="2">cv. Yunnan</strain>
        <tissue evidence="1">Leaves</tissue>
    </source>
</reference>
<name>A0ACB9K9M4_9ASTR</name>
<protein>
    <submittedName>
        <fullName evidence="1">Uncharacterized protein</fullName>
    </submittedName>
</protein>
<keyword evidence="2" id="KW-1185">Reference proteome</keyword>
<comment type="caution">
    <text evidence="1">The sequence shown here is derived from an EMBL/GenBank/DDBJ whole genome shotgun (WGS) entry which is preliminary data.</text>
</comment>
<dbReference type="Proteomes" id="UP001056120">
    <property type="component" value="Linkage Group LG01"/>
</dbReference>
<gene>
    <name evidence="1" type="ORF">L1987_03087</name>
</gene>
<sequence length="261" mass="28926">MTREQWFSILALVALAAAVGSTQAAIGMPPEAAPLIRHFYKVHNTCANVEPFVRHQVQLVWANDSTVAPKLIKLLYADCMVNRVLEARCPGAVSCADILNIAARDAVYFSGGPSYPVFLGRRDGLESKAEWVDFPSPSMSWESTLAYFQSKGLDVQDMATLLEFDAVLDRLYNFNNTGKPDPTMEESTLSYLRKECPPKLKLGVDQQLRYGGDTYDLTDEFASSVEDFKGEFAFSMSRMGGLKVLTGTNGQIRLNCRTVNK</sequence>